<evidence type="ECO:0000313" key="5">
    <source>
        <dbReference type="Proteomes" id="UP000807504"/>
    </source>
</evidence>
<evidence type="ECO:0000259" key="3">
    <source>
        <dbReference type="Pfam" id="PF00685"/>
    </source>
</evidence>
<dbReference type="PANTHER" id="PTHR11783">
    <property type="entry name" value="SULFOTRANSFERASE SULT"/>
    <property type="match status" value="1"/>
</dbReference>
<reference evidence="4" key="1">
    <citation type="journal article" date="2020" name="bioRxiv">
        <title>Chromosome-level reference genome of the European wasp spider Argiope bruennichi: a resource for studies on range expansion and evolutionary adaptation.</title>
        <authorList>
            <person name="Sheffer M.M."/>
            <person name="Hoppe A."/>
            <person name="Krehenwinkel H."/>
            <person name="Uhl G."/>
            <person name="Kuss A.W."/>
            <person name="Jensen L."/>
            <person name="Jensen C."/>
            <person name="Gillespie R.G."/>
            <person name="Hoff K.J."/>
            <person name="Prost S."/>
        </authorList>
    </citation>
    <scope>NUCLEOTIDE SEQUENCE</scope>
</reference>
<keyword evidence="5" id="KW-1185">Reference proteome</keyword>
<reference evidence="4" key="2">
    <citation type="submission" date="2020-06" db="EMBL/GenBank/DDBJ databases">
        <authorList>
            <person name="Sheffer M."/>
        </authorList>
    </citation>
    <scope>NUCLEOTIDE SEQUENCE</scope>
</reference>
<dbReference type="GO" id="GO:0008146">
    <property type="term" value="F:sulfotransferase activity"/>
    <property type="evidence" value="ECO:0007669"/>
    <property type="project" value="InterPro"/>
</dbReference>
<gene>
    <name evidence="4" type="ORF">HNY73_012741</name>
</gene>
<evidence type="ECO:0000256" key="1">
    <source>
        <dbReference type="ARBA" id="ARBA00005771"/>
    </source>
</evidence>
<dbReference type="AlphaFoldDB" id="A0A8T0F0E7"/>
<dbReference type="Proteomes" id="UP000807504">
    <property type="component" value="Unassembled WGS sequence"/>
</dbReference>
<dbReference type="Pfam" id="PF00685">
    <property type="entry name" value="Sulfotransfer_1"/>
    <property type="match status" value="1"/>
</dbReference>
<evidence type="ECO:0000313" key="4">
    <source>
        <dbReference type="EMBL" id="KAF8782459.1"/>
    </source>
</evidence>
<organism evidence="4 5">
    <name type="scientific">Argiope bruennichi</name>
    <name type="common">Wasp spider</name>
    <name type="synonym">Aranea bruennichi</name>
    <dbReference type="NCBI Taxonomy" id="94029"/>
    <lineage>
        <taxon>Eukaryota</taxon>
        <taxon>Metazoa</taxon>
        <taxon>Ecdysozoa</taxon>
        <taxon>Arthropoda</taxon>
        <taxon>Chelicerata</taxon>
        <taxon>Arachnida</taxon>
        <taxon>Araneae</taxon>
        <taxon>Araneomorphae</taxon>
        <taxon>Entelegynae</taxon>
        <taxon>Araneoidea</taxon>
        <taxon>Araneidae</taxon>
        <taxon>Argiope</taxon>
    </lineage>
</organism>
<comment type="caution">
    <text evidence="4">The sequence shown here is derived from an EMBL/GenBank/DDBJ whole genome shotgun (WGS) entry which is preliminary data.</text>
</comment>
<accession>A0A8T0F0E7</accession>
<name>A0A8T0F0E7_ARGBR</name>
<sequence>MSVPYKDFFGFRIPVGADWERFEKASKRTLKHEEIIISSYPKCGTTLMQHIVFLLLRGGKPADSIAEVIGAIPFPEQDGLPDGVQTLALKYHLPFRLTPFSKDARYVYVARNPKDACVSYYHFLKNLPGYSIESFDEFFEAFFSGQLPYGDLMDHVLEWHEASTKHSNIFFTTYESLVKRKEETVKILAQFLGLAKLDSITLKNVLQYSSFEYMRSLASRDDFYKKYLQASTGTQKEKAKEETHPQMMRKGQVGDWKNHFSEDQSRRMDEYFETKTKNMKCTFGWEEDMLFDKRKN</sequence>
<dbReference type="InterPro" id="IPR000863">
    <property type="entry name" value="Sulfotransferase_dom"/>
</dbReference>
<keyword evidence="2" id="KW-0808">Transferase</keyword>
<evidence type="ECO:0000256" key="2">
    <source>
        <dbReference type="ARBA" id="ARBA00022679"/>
    </source>
</evidence>
<feature type="domain" description="Sulfotransferase" evidence="3">
    <location>
        <begin position="34"/>
        <end position="279"/>
    </location>
</feature>
<protein>
    <submittedName>
        <fullName evidence="4">Sulfotransferase 1C4 like protein</fullName>
    </submittedName>
</protein>
<comment type="similarity">
    <text evidence="1">Belongs to the sulfotransferase 1 family.</text>
</comment>
<proteinExistence type="inferred from homology"/>
<dbReference type="Gene3D" id="3.40.50.300">
    <property type="entry name" value="P-loop containing nucleotide triphosphate hydrolases"/>
    <property type="match status" value="1"/>
</dbReference>
<dbReference type="SUPFAM" id="SSF52540">
    <property type="entry name" value="P-loop containing nucleoside triphosphate hydrolases"/>
    <property type="match status" value="1"/>
</dbReference>
<dbReference type="InterPro" id="IPR027417">
    <property type="entry name" value="P-loop_NTPase"/>
</dbReference>
<dbReference type="EMBL" id="JABXBU010001863">
    <property type="protein sequence ID" value="KAF8782459.1"/>
    <property type="molecule type" value="Genomic_DNA"/>
</dbReference>